<evidence type="ECO:0000256" key="2">
    <source>
        <dbReference type="ARBA" id="ARBA00023009"/>
    </source>
</evidence>
<dbReference type="Gene3D" id="3.30.1120.70">
    <property type="match status" value="1"/>
</dbReference>
<keyword evidence="2" id="KW-1160">Virus entry into host cell</keyword>
<keyword evidence="1" id="KW-1188">Viral release from host cell</keyword>
<dbReference type="InterPro" id="IPR006944">
    <property type="entry name" value="Phage/GTA_portal"/>
</dbReference>
<protein>
    <submittedName>
        <fullName evidence="4">Portal_HK97, phage portal protein, HK97 family</fullName>
    </submittedName>
</protein>
<evidence type="ECO:0000256" key="3">
    <source>
        <dbReference type="ARBA" id="ARBA00023219"/>
    </source>
</evidence>
<keyword evidence="2" id="KW-1171">Viral genome ejection through host cell envelope</keyword>
<accession>A0A6J5T2V1</accession>
<dbReference type="Gene3D" id="1.20.1270.210">
    <property type="match status" value="1"/>
</dbReference>
<keyword evidence="2" id="KW-1162">Viral penetration into host cytoplasm</keyword>
<keyword evidence="1" id="KW-0118">Viral capsid assembly</keyword>
<proteinExistence type="predicted"/>
<gene>
    <name evidence="4" type="ORF">UFOVP1656_8</name>
</gene>
<dbReference type="Pfam" id="PF04860">
    <property type="entry name" value="Phage_portal"/>
    <property type="match status" value="1"/>
</dbReference>
<evidence type="ECO:0000313" key="4">
    <source>
        <dbReference type="EMBL" id="CAB4222122.1"/>
    </source>
</evidence>
<name>A0A6J5T2V1_9CAUD</name>
<evidence type="ECO:0000256" key="1">
    <source>
        <dbReference type="ARBA" id="ARBA00022950"/>
    </source>
</evidence>
<dbReference type="Gene3D" id="3.40.140.120">
    <property type="match status" value="1"/>
</dbReference>
<dbReference type="EMBL" id="LR797510">
    <property type="protein sequence ID" value="CAB4222122.1"/>
    <property type="molecule type" value="Genomic_DNA"/>
</dbReference>
<organism evidence="4">
    <name type="scientific">uncultured Caudovirales phage</name>
    <dbReference type="NCBI Taxonomy" id="2100421"/>
    <lineage>
        <taxon>Viruses</taxon>
        <taxon>Duplodnaviria</taxon>
        <taxon>Heunggongvirae</taxon>
        <taxon>Uroviricota</taxon>
        <taxon>Caudoviricetes</taxon>
        <taxon>Peduoviridae</taxon>
        <taxon>Maltschvirus</taxon>
        <taxon>Maltschvirus maltsch</taxon>
    </lineage>
</organism>
<sequence>MGLFTRSVDAVSPVAYDVQASLAPVQTQDSIFNFFGAGMTATRAEAMSVPTVARARNIITSSVASIPLKVRTKADGMEVENPTRVINQPDPRVPGSATYAFLCEDLLFYGFAYLRTLEIYADTYRIRSAERINPIRITVETNSMGTEIEGYRVDGRLCPSEGVGSLSIFYGNDEGLLNRAGRTIKAGAELERAATMYAKEPVPTMVLKSNGTALPADRIAKLLESWGAARRNRATAFLNADVTLETLGFDPEKLQLNQARSYVSTELARAVGVPAFFVDAETGSSMTYSNANLSRSSLVDFSLRPMMTSIEERLSMTGMPNDFVAASQEVKFDLDDYLRGSALERAQIYKLLFDMGVLTTDEIRMKEDMAL</sequence>
<keyword evidence="3" id="KW-0231">Viral genome packaging</keyword>
<reference evidence="4" key="1">
    <citation type="submission" date="2020-05" db="EMBL/GenBank/DDBJ databases">
        <authorList>
            <person name="Chiriac C."/>
            <person name="Salcher M."/>
            <person name="Ghai R."/>
            <person name="Kavagutti S V."/>
        </authorList>
    </citation>
    <scope>NUCLEOTIDE SEQUENCE</scope>
</reference>